<dbReference type="PRINTS" id="PR00080">
    <property type="entry name" value="SDRFAMILY"/>
</dbReference>
<dbReference type="PANTHER" id="PTHR43157:SF31">
    <property type="entry name" value="PHOSPHATIDYLINOSITOL-GLYCAN BIOSYNTHESIS CLASS F PROTEIN"/>
    <property type="match status" value="1"/>
</dbReference>
<dbReference type="PRINTS" id="PR00081">
    <property type="entry name" value="GDHRDH"/>
</dbReference>
<dbReference type="PANTHER" id="PTHR43157">
    <property type="entry name" value="PHOSPHATIDYLINOSITOL-GLYCAN BIOSYNTHESIS CLASS F PROTEIN-RELATED"/>
    <property type="match status" value="1"/>
</dbReference>
<dbReference type="Pfam" id="PF00106">
    <property type="entry name" value="adh_short"/>
    <property type="match status" value="1"/>
</dbReference>
<proteinExistence type="inferred from homology"/>
<evidence type="ECO:0000256" key="2">
    <source>
        <dbReference type="RuleBase" id="RU000363"/>
    </source>
</evidence>
<dbReference type="EMBL" id="JAENJH010000012">
    <property type="protein sequence ID" value="MBK1788977.1"/>
    <property type="molecule type" value="Genomic_DNA"/>
</dbReference>
<name>A0A934QVF5_9PSEU</name>
<dbReference type="InterPro" id="IPR036291">
    <property type="entry name" value="NAD(P)-bd_dom_sf"/>
</dbReference>
<keyword evidence="4" id="KW-1185">Reference proteome</keyword>
<comment type="similarity">
    <text evidence="2">Belongs to the short-chain dehydrogenases/reductases (SDR) family.</text>
</comment>
<evidence type="ECO:0000313" key="3">
    <source>
        <dbReference type="EMBL" id="MBK1788977.1"/>
    </source>
</evidence>
<dbReference type="InterPro" id="IPR002347">
    <property type="entry name" value="SDR_fam"/>
</dbReference>
<organism evidence="3 4">
    <name type="scientific">Prauserella cavernicola</name>
    <dbReference type="NCBI Taxonomy" id="2800127"/>
    <lineage>
        <taxon>Bacteria</taxon>
        <taxon>Bacillati</taxon>
        <taxon>Actinomycetota</taxon>
        <taxon>Actinomycetes</taxon>
        <taxon>Pseudonocardiales</taxon>
        <taxon>Pseudonocardiaceae</taxon>
        <taxon>Prauserella</taxon>
    </lineage>
</organism>
<dbReference type="SUPFAM" id="SSF51735">
    <property type="entry name" value="NAD(P)-binding Rossmann-fold domains"/>
    <property type="match status" value="1"/>
</dbReference>
<dbReference type="GO" id="GO:0016491">
    <property type="term" value="F:oxidoreductase activity"/>
    <property type="evidence" value="ECO:0007669"/>
    <property type="project" value="UniProtKB-KW"/>
</dbReference>
<dbReference type="RefSeq" id="WP_200325412.1">
    <property type="nucleotide sequence ID" value="NZ_JAENJH010000012.1"/>
</dbReference>
<dbReference type="AlphaFoldDB" id="A0A934QVF5"/>
<sequence>MRPLSEQTILVTGATDGLGRHLAGELARRGATVVAHGRDAAKLRTLRTELGVETERADLAELRQVDRLAEEILQRYDRLDVLVNNAGVGSGAEPAAREESADGVELRFAVNYLAGYHLTRKLLPLFSAPARIVNVASAGQQEIDFADPLLHESYDGGRAYRQSKLAQVMFTVDLAEELQGSGITVNTLHPATFMPTTMVLETGTAPHSTLDEGAEATLRLITSGDLDDVSGRYFAGTRLAEPHWQATHPKARENLRLLSDELVAAALS</sequence>
<dbReference type="Proteomes" id="UP000635245">
    <property type="component" value="Unassembled WGS sequence"/>
</dbReference>
<reference evidence="3" key="1">
    <citation type="submission" date="2020-12" db="EMBL/GenBank/DDBJ databases">
        <title>Prauserella sp. ASG 168, a novel actinomycete isolated from cave rock.</title>
        <authorList>
            <person name="Suriyachadkun C."/>
        </authorList>
    </citation>
    <scope>NUCLEOTIDE SEQUENCE</scope>
    <source>
        <strain evidence="3">ASG 168</strain>
    </source>
</reference>
<comment type="caution">
    <text evidence="3">The sequence shown here is derived from an EMBL/GenBank/DDBJ whole genome shotgun (WGS) entry which is preliminary data.</text>
</comment>
<keyword evidence="1" id="KW-0560">Oxidoreductase</keyword>
<dbReference type="Gene3D" id="3.40.50.720">
    <property type="entry name" value="NAD(P)-binding Rossmann-like Domain"/>
    <property type="match status" value="1"/>
</dbReference>
<evidence type="ECO:0000256" key="1">
    <source>
        <dbReference type="ARBA" id="ARBA00023002"/>
    </source>
</evidence>
<protein>
    <submittedName>
        <fullName evidence="3">SDR family NAD(P)-dependent oxidoreductase</fullName>
    </submittedName>
</protein>
<accession>A0A934QVF5</accession>
<gene>
    <name evidence="3" type="ORF">JHE00_31995</name>
</gene>
<evidence type="ECO:0000313" key="4">
    <source>
        <dbReference type="Proteomes" id="UP000635245"/>
    </source>
</evidence>